<gene>
    <name evidence="1" type="ORF">DPMN_046559</name>
</gene>
<dbReference type="EMBL" id="JAIWYP010000011">
    <property type="protein sequence ID" value="KAH3739869.1"/>
    <property type="molecule type" value="Genomic_DNA"/>
</dbReference>
<reference evidence="1" key="2">
    <citation type="submission" date="2020-11" db="EMBL/GenBank/DDBJ databases">
        <authorList>
            <person name="McCartney M.A."/>
            <person name="Auch B."/>
            <person name="Kono T."/>
            <person name="Mallez S."/>
            <person name="Becker A."/>
            <person name="Gohl D.M."/>
            <person name="Silverstein K.A.T."/>
            <person name="Koren S."/>
            <person name="Bechman K.B."/>
            <person name="Herman A."/>
            <person name="Abrahante J.E."/>
            <person name="Garbe J."/>
        </authorList>
    </citation>
    <scope>NUCLEOTIDE SEQUENCE</scope>
    <source>
        <strain evidence="1">Duluth1</strain>
        <tissue evidence="1">Whole animal</tissue>
    </source>
</reference>
<evidence type="ECO:0000313" key="1">
    <source>
        <dbReference type="EMBL" id="KAH3739869.1"/>
    </source>
</evidence>
<dbReference type="AlphaFoldDB" id="A0A9D4I0M9"/>
<proteinExistence type="predicted"/>
<organism evidence="1 2">
    <name type="scientific">Dreissena polymorpha</name>
    <name type="common">Zebra mussel</name>
    <name type="synonym">Mytilus polymorpha</name>
    <dbReference type="NCBI Taxonomy" id="45954"/>
    <lineage>
        <taxon>Eukaryota</taxon>
        <taxon>Metazoa</taxon>
        <taxon>Spiralia</taxon>
        <taxon>Lophotrochozoa</taxon>
        <taxon>Mollusca</taxon>
        <taxon>Bivalvia</taxon>
        <taxon>Autobranchia</taxon>
        <taxon>Heteroconchia</taxon>
        <taxon>Euheterodonta</taxon>
        <taxon>Imparidentia</taxon>
        <taxon>Neoheterodontei</taxon>
        <taxon>Myida</taxon>
        <taxon>Dreissenoidea</taxon>
        <taxon>Dreissenidae</taxon>
        <taxon>Dreissena</taxon>
    </lineage>
</organism>
<evidence type="ECO:0000313" key="2">
    <source>
        <dbReference type="Proteomes" id="UP000828390"/>
    </source>
</evidence>
<comment type="caution">
    <text evidence="1">The sequence shown here is derived from an EMBL/GenBank/DDBJ whole genome shotgun (WGS) entry which is preliminary data.</text>
</comment>
<dbReference type="Proteomes" id="UP000828390">
    <property type="component" value="Unassembled WGS sequence"/>
</dbReference>
<accession>A0A9D4I0M9</accession>
<reference evidence="1" key="1">
    <citation type="journal article" date="2019" name="bioRxiv">
        <title>The Genome of the Zebra Mussel, Dreissena polymorpha: A Resource for Invasive Species Research.</title>
        <authorList>
            <person name="McCartney M.A."/>
            <person name="Auch B."/>
            <person name="Kono T."/>
            <person name="Mallez S."/>
            <person name="Zhang Y."/>
            <person name="Obille A."/>
            <person name="Becker A."/>
            <person name="Abrahante J.E."/>
            <person name="Garbe J."/>
            <person name="Badalamenti J.P."/>
            <person name="Herman A."/>
            <person name="Mangelson H."/>
            <person name="Liachko I."/>
            <person name="Sullivan S."/>
            <person name="Sone E.D."/>
            <person name="Koren S."/>
            <person name="Silverstein K.A.T."/>
            <person name="Beckman K.B."/>
            <person name="Gohl D.M."/>
        </authorList>
    </citation>
    <scope>NUCLEOTIDE SEQUENCE</scope>
    <source>
        <strain evidence="1">Duluth1</strain>
        <tissue evidence="1">Whole animal</tissue>
    </source>
</reference>
<keyword evidence="2" id="KW-1185">Reference proteome</keyword>
<sequence>MEFGCPVNGCPHKEVIQWQCPQHNSPFYMNAMCQQKCEAGGHTGSIVDATWACKHSFHNGQNQKADPEGFALALSRSTELSSKVGAHWVNTLVCEFGQQYAKIKASCVIM</sequence>
<protein>
    <submittedName>
        <fullName evidence="1">Uncharacterized protein</fullName>
    </submittedName>
</protein>
<name>A0A9D4I0M9_DREPO</name>